<keyword evidence="3" id="KW-1185">Reference proteome</keyword>
<name>A0A6J8E6Q5_MYTCO</name>
<evidence type="ECO:0000313" key="2">
    <source>
        <dbReference type="EMBL" id="CAC5414751.1"/>
    </source>
</evidence>
<dbReference type="OrthoDB" id="6510177at2759"/>
<dbReference type="GO" id="GO:0030299">
    <property type="term" value="P:intestinal cholesterol absorption"/>
    <property type="evidence" value="ECO:0007669"/>
    <property type="project" value="TreeGrafter"/>
</dbReference>
<reference evidence="2 3" key="1">
    <citation type="submission" date="2020-06" db="EMBL/GenBank/DDBJ databases">
        <authorList>
            <person name="Li R."/>
            <person name="Bekaert M."/>
        </authorList>
    </citation>
    <scope>NUCLEOTIDE SEQUENCE [LARGE SCALE GENOMIC DNA]</scope>
    <source>
        <strain evidence="3">wild</strain>
    </source>
</reference>
<protein>
    <submittedName>
        <fullName evidence="2">NPC1</fullName>
    </submittedName>
</protein>
<gene>
    <name evidence="2" type="ORF">MCOR_47498</name>
</gene>
<evidence type="ECO:0000259" key="1">
    <source>
        <dbReference type="Pfam" id="PF16414"/>
    </source>
</evidence>
<evidence type="ECO:0000313" key="3">
    <source>
        <dbReference type="Proteomes" id="UP000507470"/>
    </source>
</evidence>
<accession>A0A6J8E6Q5</accession>
<dbReference type="PANTHER" id="PTHR45727">
    <property type="entry name" value="NPC INTRACELLULAR CHOLESTEROL TRANSPORTER 1"/>
    <property type="match status" value="1"/>
</dbReference>
<dbReference type="Pfam" id="PF16414">
    <property type="entry name" value="NPC1_N"/>
    <property type="match status" value="1"/>
</dbReference>
<dbReference type="GO" id="GO:0015918">
    <property type="term" value="P:sterol transport"/>
    <property type="evidence" value="ECO:0007669"/>
    <property type="project" value="TreeGrafter"/>
</dbReference>
<dbReference type="Proteomes" id="UP000507470">
    <property type="component" value="Unassembled WGS sequence"/>
</dbReference>
<organism evidence="2 3">
    <name type="scientific">Mytilus coruscus</name>
    <name type="common">Sea mussel</name>
    <dbReference type="NCBI Taxonomy" id="42192"/>
    <lineage>
        <taxon>Eukaryota</taxon>
        <taxon>Metazoa</taxon>
        <taxon>Spiralia</taxon>
        <taxon>Lophotrochozoa</taxon>
        <taxon>Mollusca</taxon>
        <taxon>Bivalvia</taxon>
        <taxon>Autobranchia</taxon>
        <taxon>Pteriomorphia</taxon>
        <taxon>Mytilida</taxon>
        <taxon>Mytiloidea</taxon>
        <taxon>Mytilidae</taxon>
        <taxon>Mytilinae</taxon>
        <taxon>Mytilus</taxon>
    </lineage>
</organism>
<feature type="domain" description="Niemann-Pick C1 N-terminal" evidence="1">
    <location>
        <begin position="82"/>
        <end position="310"/>
    </location>
</feature>
<dbReference type="PANTHER" id="PTHR45727:SF2">
    <property type="entry name" value="NPC INTRACELLULAR CHOLESTEROL TRANSPORTER 1"/>
    <property type="match status" value="1"/>
</dbReference>
<dbReference type="GO" id="GO:0005886">
    <property type="term" value="C:plasma membrane"/>
    <property type="evidence" value="ECO:0007669"/>
    <property type="project" value="TreeGrafter"/>
</dbReference>
<dbReference type="GO" id="GO:0015485">
    <property type="term" value="F:cholesterol binding"/>
    <property type="evidence" value="ECO:0007669"/>
    <property type="project" value="TreeGrafter"/>
</dbReference>
<dbReference type="GO" id="GO:0042632">
    <property type="term" value="P:cholesterol homeostasis"/>
    <property type="evidence" value="ECO:0007669"/>
    <property type="project" value="TreeGrafter"/>
</dbReference>
<dbReference type="InterPro" id="IPR032190">
    <property type="entry name" value="NPC1_N"/>
</dbReference>
<proteinExistence type="predicted"/>
<dbReference type="EMBL" id="CACVKT020008353">
    <property type="protein sequence ID" value="CAC5414751.1"/>
    <property type="molecule type" value="Genomic_DNA"/>
</dbReference>
<sequence>MWWHGQTDVPHQRNSSLRKEHYERFWTMLLHFGAWNDDRYMVLKADAITRDHRTQRFWHKRDIMPKCVVTLLPDISDKNGGWCMMRGECGNDTSKLSCAYDGPPSPLTNPEAVGILNNYCPFMVPGDQPSTCCNADQVFTFNKIFGFVKQEFTRCPVCFDNFISMFCLLVCSSYQSTLASANVTIDGSTKQKVVTSVDYYVTRDYVDGMFNSCANVRMPYSNEKAISRMCVQETSTCTPENLFNFIGSKSNGLVTYDISFKEIDKPFVRVGNKTFVPMNYTTTPCTDRCQCKDCNTTVCPPPTTTTTLPKWKLF</sequence>
<dbReference type="AlphaFoldDB" id="A0A6J8E6Q5"/>